<dbReference type="RefSeq" id="XP_005843162.1">
    <property type="nucleotide sequence ID" value="XM_005843100.1"/>
</dbReference>
<accession>E1ZST5</accession>
<evidence type="ECO:0000256" key="3">
    <source>
        <dbReference type="ARBA" id="ARBA00022679"/>
    </source>
</evidence>
<feature type="compositionally biased region" description="Low complexity" evidence="6">
    <location>
        <begin position="158"/>
        <end position="171"/>
    </location>
</feature>
<protein>
    <submittedName>
        <fullName evidence="8">Uncharacterized protein</fullName>
    </submittedName>
</protein>
<evidence type="ECO:0000256" key="6">
    <source>
        <dbReference type="SAM" id="MobiDB-lite"/>
    </source>
</evidence>
<keyword evidence="3" id="KW-0808">Transferase</keyword>
<evidence type="ECO:0000256" key="7">
    <source>
        <dbReference type="SAM" id="Phobius"/>
    </source>
</evidence>
<sequence>MLPLKPRSPLGRQHLQPGLPRSHSYNALSRPSGLEGPFDRLLRMRVMRSTLLLLISMVLATNIVWAAQAVAAWHRGLGQSASSQQQLLLQRLNNTTLSVEVSRVGAGEGEHSTYVVNAQLVDRDSSGQASSASKQEAAGAAAAVAASDAPNKREEEQPQQQQHVQDQQEQQAIGGGLVAQLKGVGSALGLIAPIKDARDMLPSKQLRDAACPTAAAPADEMATGQQQPEEMLGGPAQEPQQGLGHAQTAASAVAAACGWDAAAARQMSTGSGSAIQQQHLYSVYIHAPPDIQDEDLPELFRGHLVSDRLLPEWGSHQLVEATRSLLWEAFKDPLNQRFVLVSESDIPLYDPLTLHQQLLAEDKSRVNLCRHSAPTDTRRWSWRMSGPALKSWHWRKSSQWFGMLRKHVEVVLEDVEVFRKFEEHCKNFWDGDYKRWRDCFSDEHYIPTLLASKGLDEESFCHIDGVVATDWSAGGPHPKTYKSWETRPGLIRKAQGLDRGCNASAAIADAHRRYVPKQAAFGASSSRLCDTTLADLAAYAHALPGNCSLTARKASLAQQTGCLFPKPTVRAVHRLFTDCRSKLQLLGPGACKP</sequence>
<organism evidence="9">
    <name type="scientific">Chlorella variabilis</name>
    <name type="common">Green alga</name>
    <dbReference type="NCBI Taxonomy" id="554065"/>
    <lineage>
        <taxon>Eukaryota</taxon>
        <taxon>Viridiplantae</taxon>
        <taxon>Chlorophyta</taxon>
        <taxon>core chlorophytes</taxon>
        <taxon>Trebouxiophyceae</taxon>
        <taxon>Chlorellales</taxon>
        <taxon>Chlorellaceae</taxon>
        <taxon>Chlorella clade</taxon>
        <taxon>Chlorella</taxon>
    </lineage>
</organism>
<comment type="subcellular location">
    <subcellularLocation>
        <location evidence="1">Membrane</location>
        <topology evidence="1">Single-pass type II membrane protein</topology>
    </subcellularLocation>
</comment>
<dbReference type="GO" id="GO:0016020">
    <property type="term" value="C:membrane"/>
    <property type="evidence" value="ECO:0007669"/>
    <property type="project" value="UniProtKB-SubCell"/>
</dbReference>
<gene>
    <name evidence="8" type="ORF">CHLNCDRAFT_141408</name>
</gene>
<keyword evidence="7" id="KW-0812">Transmembrane</keyword>
<dbReference type="Pfam" id="PF02485">
    <property type="entry name" value="Branch"/>
    <property type="match status" value="1"/>
</dbReference>
<dbReference type="InParanoid" id="E1ZST5"/>
<name>E1ZST5_CHLVA</name>
<dbReference type="eggNOG" id="ENOG502QPPD">
    <property type="taxonomic scope" value="Eukaryota"/>
</dbReference>
<evidence type="ECO:0000313" key="8">
    <source>
        <dbReference type="EMBL" id="EFN51060.1"/>
    </source>
</evidence>
<proteinExistence type="predicted"/>
<dbReference type="AlphaFoldDB" id="E1ZST5"/>
<keyword evidence="5" id="KW-0325">Glycoprotein</keyword>
<dbReference type="InterPro" id="IPR003406">
    <property type="entry name" value="Glyco_trans_14"/>
</dbReference>
<evidence type="ECO:0000256" key="2">
    <source>
        <dbReference type="ARBA" id="ARBA00022676"/>
    </source>
</evidence>
<dbReference type="GeneID" id="17350514"/>
<feature type="region of interest" description="Disordered" evidence="6">
    <location>
        <begin position="205"/>
        <end position="242"/>
    </location>
</feature>
<dbReference type="PANTHER" id="PTHR31042">
    <property type="entry name" value="CORE-2/I-BRANCHING BETA-1,6-N-ACETYLGLUCOSAMINYLTRANSFERASE FAMILY PROTEIN-RELATED"/>
    <property type="match status" value="1"/>
</dbReference>
<keyword evidence="9" id="KW-1185">Reference proteome</keyword>
<evidence type="ECO:0000313" key="9">
    <source>
        <dbReference type="Proteomes" id="UP000008141"/>
    </source>
</evidence>
<reference evidence="8 9" key="1">
    <citation type="journal article" date="2010" name="Plant Cell">
        <title>The Chlorella variabilis NC64A genome reveals adaptation to photosymbiosis, coevolution with viruses, and cryptic sex.</title>
        <authorList>
            <person name="Blanc G."/>
            <person name="Duncan G."/>
            <person name="Agarkova I."/>
            <person name="Borodovsky M."/>
            <person name="Gurnon J."/>
            <person name="Kuo A."/>
            <person name="Lindquist E."/>
            <person name="Lucas S."/>
            <person name="Pangilinan J."/>
            <person name="Polle J."/>
            <person name="Salamov A."/>
            <person name="Terry A."/>
            <person name="Yamada T."/>
            <person name="Dunigan D.D."/>
            <person name="Grigoriev I.V."/>
            <person name="Claverie J.M."/>
            <person name="Van Etten J.L."/>
        </authorList>
    </citation>
    <scope>NUCLEOTIDE SEQUENCE [LARGE SCALE GENOMIC DNA]</scope>
    <source>
        <strain evidence="8 9">NC64A</strain>
    </source>
</reference>
<dbReference type="EMBL" id="GL433868">
    <property type="protein sequence ID" value="EFN51060.1"/>
    <property type="molecule type" value="Genomic_DNA"/>
</dbReference>
<keyword evidence="7" id="KW-1133">Transmembrane helix</keyword>
<dbReference type="InterPro" id="IPR044174">
    <property type="entry name" value="BC10-like"/>
</dbReference>
<evidence type="ECO:0000256" key="4">
    <source>
        <dbReference type="ARBA" id="ARBA00023136"/>
    </source>
</evidence>
<feature type="region of interest" description="Disordered" evidence="6">
    <location>
        <begin position="1"/>
        <end position="30"/>
    </location>
</feature>
<keyword evidence="4 7" id="KW-0472">Membrane</keyword>
<dbReference type="STRING" id="554065.E1ZST5"/>
<feature type="transmembrane region" description="Helical" evidence="7">
    <location>
        <begin position="50"/>
        <end position="73"/>
    </location>
</feature>
<dbReference type="GO" id="GO:0016757">
    <property type="term" value="F:glycosyltransferase activity"/>
    <property type="evidence" value="ECO:0007669"/>
    <property type="project" value="UniProtKB-KW"/>
</dbReference>
<feature type="compositionally biased region" description="Low complexity" evidence="6">
    <location>
        <begin position="126"/>
        <end position="149"/>
    </location>
</feature>
<keyword evidence="2" id="KW-0328">Glycosyltransferase</keyword>
<evidence type="ECO:0000256" key="1">
    <source>
        <dbReference type="ARBA" id="ARBA00004606"/>
    </source>
</evidence>
<dbReference type="PANTHER" id="PTHR31042:SF145">
    <property type="entry name" value="CORE-2_I-BRANCHING BETA-1,6-N-ACETYLGLUCOSAMINYLTRANSFERASE FAMILY PROTEIN"/>
    <property type="match status" value="1"/>
</dbReference>
<dbReference type="OrthoDB" id="191334at2759"/>
<evidence type="ECO:0000256" key="5">
    <source>
        <dbReference type="ARBA" id="ARBA00023180"/>
    </source>
</evidence>
<feature type="compositionally biased region" description="Low complexity" evidence="6">
    <location>
        <begin position="208"/>
        <end position="223"/>
    </location>
</feature>
<dbReference type="KEGG" id="cvr:CHLNCDRAFT_141408"/>
<dbReference type="Proteomes" id="UP000008141">
    <property type="component" value="Unassembled WGS sequence"/>
</dbReference>
<feature type="region of interest" description="Disordered" evidence="6">
    <location>
        <begin position="126"/>
        <end position="171"/>
    </location>
</feature>